<evidence type="ECO:0000313" key="10">
    <source>
        <dbReference type="EMBL" id="OIW10661.1"/>
    </source>
</evidence>
<keyword evidence="11" id="KW-1185">Reference proteome</keyword>
<keyword evidence="2" id="KW-0597">Phosphoprotein</keyword>
<evidence type="ECO:0000256" key="7">
    <source>
        <dbReference type="PROSITE-ProRule" id="PRU00288"/>
    </source>
</evidence>
<feature type="domain" description="Arf-GAP" evidence="9">
    <location>
        <begin position="11"/>
        <end position="129"/>
    </location>
</feature>
<name>A0A4P1RHN9_LUPAN</name>
<dbReference type="Proteomes" id="UP000188354">
    <property type="component" value="Chromosome LG06"/>
</dbReference>
<evidence type="ECO:0000256" key="3">
    <source>
        <dbReference type="ARBA" id="ARBA00022723"/>
    </source>
</evidence>
<keyword evidence="4 7" id="KW-0863">Zinc-finger</keyword>
<evidence type="ECO:0000256" key="4">
    <source>
        <dbReference type="ARBA" id="ARBA00022771"/>
    </source>
</evidence>
<dbReference type="CDD" id="cd08831">
    <property type="entry name" value="ArfGap_ArfGap2_3_like"/>
    <property type="match status" value="1"/>
</dbReference>
<dbReference type="PANTHER" id="PTHR45686">
    <property type="entry name" value="ADP-RIBOSYLATION FACTOR GTPASE ACTIVATING PROTEIN 3, ISOFORM H-RELATED"/>
    <property type="match status" value="1"/>
</dbReference>
<dbReference type="Gene3D" id="1.10.220.150">
    <property type="entry name" value="Arf GTPase activating protein"/>
    <property type="match status" value="1"/>
</dbReference>
<sequence>MASSDPFTDKNTVFRKLKSKSENKICFDCNAKNPTWASVTYGIFLCIDCSAVHRSLGVHISFVRSTNLDSWSPEQLKTMSFGGNNRAQVFFKQHGWNDGGKIEAKYTSRAAELYKQILSKEVAKSMADEASLSSSVASQSPQVANGLPEVRTNELPKENSLGKPETPESTSSPRASHTIVSSTVKKSIVAKKSGKTGGLGARKLTKKPSESLYEQKPEEPPAPVSSATNKNLPTVPPQPSRFGYVENVQSSDLNSRAGDTDVHGHVSVPKSLSFFADFGMDSGFPKKSVLNSSKVQIQESDEARKKFSNAKSISSSQFFGDQNKAEDLAAQATLSKFSGKTAISSADLFGDSDSSIDLAASDLINRISFQAQEDISSLRNIAGETGKRLSSLANILITDLQDRIL</sequence>
<dbReference type="SMART" id="SM00105">
    <property type="entry name" value="ArfGap"/>
    <property type="match status" value="1"/>
</dbReference>
<evidence type="ECO:0000256" key="6">
    <source>
        <dbReference type="ARBA" id="ARBA00022990"/>
    </source>
</evidence>
<dbReference type="GO" id="GO:0008270">
    <property type="term" value="F:zinc ion binding"/>
    <property type="evidence" value="ECO:0007669"/>
    <property type="project" value="UniProtKB-KW"/>
</dbReference>
<evidence type="ECO:0000256" key="5">
    <source>
        <dbReference type="ARBA" id="ARBA00022833"/>
    </source>
</evidence>
<keyword evidence="6" id="KW-0007">Acetylation</keyword>
<feature type="compositionally biased region" description="Low complexity" evidence="8">
    <location>
        <begin position="133"/>
        <end position="144"/>
    </location>
</feature>
<proteinExistence type="predicted"/>
<dbReference type="GO" id="GO:0005096">
    <property type="term" value="F:GTPase activator activity"/>
    <property type="evidence" value="ECO:0007669"/>
    <property type="project" value="UniProtKB-KW"/>
</dbReference>
<dbReference type="STRING" id="3871.A0A4P1RHN9"/>
<keyword evidence="3" id="KW-0479">Metal-binding</keyword>
<feature type="compositionally biased region" description="Basic and acidic residues" evidence="8">
    <location>
        <begin position="207"/>
        <end position="219"/>
    </location>
</feature>
<dbReference type="SUPFAM" id="SSF57863">
    <property type="entry name" value="ArfGap/RecO-like zinc finger"/>
    <property type="match status" value="1"/>
</dbReference>
<evidence type="ECO:0000259" key="9">
    <source>
        <dbReference type="PROSITE" id="PS50115"/>
    </source>
</evidence>
<dbReference type="GO" id="GO:0000139">
    <property type="term" value="C:Golgi membrane"/>
    <property type="evidence" value="ECO:0007669"/>
    <property type="project" value="GOC"/>
</dbReference>
<evidence type="ECO:0000256" key="8">
    <source>
        <dbReference type="SAM" id="MobiDB-lite"/>
    </source>
</evidence>
<accession>A0A4P1RHN9</accession>
<evidence type="ECO:0000256" key="1">
    <source>
        <dbReference type="ARBA" id="ARBA00022468"/>
    </source>
</evidence>
<feature type="compositionally biased region" description="Polar residues" evidence="8">
    <location>
        <begin position="167"/>
        <end position="185"/>
    </location>
</feature>
<dbReference type="Gramene" id="OIW10661">
    <property type="protein sequence ID" value="OIW10661"/>
    <property type="gene ID" value="TanjilG_16033"/>
</dbReference>
<dbReference type="PROSITE" id="PS50115">
    <property type="entry name" value="ARFGAP"/>
    <property type="match status" value="1"/>
</dbReference>
<dbReference type="AlphaFoldDB" id="A0A4P1RHN9"/>
<dbReference type="InterPro" id="IPR001164">
    <property type="entry name" value="ArfGAP_dom"/>
</dbReference>
<dbReference type="PANTHER" id="PTHR45686:SF4">
    <property type="entry name" value="ADP-RIBOSYLATION FACTOR GTPASE ACTIVATING PROTEIN 3, ISOFORM H"/>
    <property type="match status" value="1"/>
</dbReference>
<dbReference type="FunFam" id="1.10.220.150:FF:000012">
    <property type="entry name" value="ADP-ribosylation factor GTPase-activating protein AGD10"/>
    <property type="match status" value="1"/>
</dbReference>
<evidence type="ECO:0000256" key="2">
    <source>
        <dbReference type="ARBA" id="ARBA00022553"/>
    </source>
</evidence>
<keyword evidence="1" id="KW-0343">GTPase activation</keyword>
<keyword evidence="5" id="KW-0862">Zinc</keyword>
<reference evidence="10 11" key="1">
    <citation type="journal article" date="2017" name="Plant Biotechnol. J.">
        <title>A comprehensive draft genome sequence for lupin (Lupinus angustifolius), an emerging health food: insights into plant-microbe interactions and legume evolution.</title>
        <authorList>
            <person name="Hane J.K."/>
            <person name="Ming Y."/>
            <person name="Kamphuis L.G."/>
            <person name="Nelson M.N."/>
            <person name="Garg G."/>
            <person name="Atkins C.A."/>
            <person name="Bayer P.E."/>
            <person name="Bravo A."/>
            <person name="Bringans S."/>
            <person name="Cannon S."/>
            <person name="Edwards D."/>
            <person name="Foley R."/>
            <person name="Gao L.L."/>
            <person name="Harrison M.J."/>
            <person name="Huang W."/>
            <person name="Hurgobin B."/>
            <person name="Li S."/>
            <person name="Liu C.W."/>
            <person name="McGrath A."/>
            <person name="Morahan G."/>
            <person name="Murray J."/>
            <person name="Weller J."/>
            <person name="Jian J."/>
            <person name="Singh K.B."/>
        </authorList>
    </citation>
    <scope>NUCLEOTIDE SEQUENCE [LARGE SCALE GENOMIC DNA]</scope>
    <source>
        <strain evidence="11">cv. Tanjil</strain>
        <tissue evidence="10">Whole plant</tissue>
    </source>
</reference>
<feature type="region of interest" description="Disordered" evidence="8">
    <location>
        <begin position="133"/>
        <end position="241"/>
    </location>
</feature>
<dbReference type="GO" id="GO:0048205">
    <property type="term" value="P:COPI coating of Golgi vesicle"/>
    <property type="evidence" value="ECO:0007669"/>
    <property type="project" value="TreeGrafter"/>
</dbReference>
<gene>
    <name evidence="10" type="ORF">TanjilG_16033</name>
</gene>
<evidence type="ECO:0000313" key="11">
    <source>
        <dbReference type="Proteomes" id="UP000188354"/>
    </source>
</evidence>
<protein>
    <recommendedName>
        <fullName evidence="9">Arf-GAP domain-containing protein</fullName>
    </recommendedName>
</protein>
<dbReference type="OrthoDB" id="983479at2759"/>
<dbReference type="EMBL" id="CM007366">
    <property type="protein sequence ID" value="OIW10661.1"/>
    <property type="molecule type" value="Genomic_DNA"/>
</dbReference>
<dbReference type="KEGG" id="lang:109349101"/>
<dbReference type="InterPro" id="IPR037278">
    <property type="entry name" value="ARFGAP/RecO"/>
</dbReference>
<organism evidence="10 11">
    <name type="scientific">Lupinus angustifolius</name>
    <name type="common">Narrow-leaved blue lupine</name>
    <dbReference type="NCBI Taxonomy" id="3871"/>
    <lineage>
        <taxon>Eukaryota</taxon>
        <taxon>Viridiplantae</taxon>
        <taxon>Streptophyta</taxon>
        <taxon>Embryophyta</taxon>
        <taxon>Tracheophyta</taxon>
        <taxon>Spermatophyta</taxon>
        <taxon>Magnoliopsida</taxon>
        <taxon>eudicotyledons</taxon>
        <taxon>Gunneridae</taxon>
        <taxon>Pentapetalae</taxon>
        <taxon>rosids</taxon>
        <taxon>fabids</taxon>
        <taxon>Fabales</taxon>
        <taxon>Fabaceae</taxon>
        <taxon>Papilionoideae</taxon>
        <taxon>50 kb inversion clade</taxon>
        <taxon>genistoids sensu lato</taxon>
        <taxon>core genistoids</taxon>
        <taxon>Genisteae</taxon>
        <taxon>Lupinus</taxon>
    </lineage>
</organism>
<dbReference type="InterPro" id="IPR038508">
    <property type="entry name" value="ArfGAP_dom_sf"/>
</dbReference>
<dbReference type="Pfam" id="PF01412">
    <property type="entry name" value="ArfGap"/>
    <property type="match status" value="1"/>
</dbReference>
<dbReference type="PRINTS" id="PR00405">
    <property type="entry name" value="REVINTRACTNG"/>
</dbReference>